<reference evidence="3" key="1">
    <citation type="submission" date="2022-06" db="EMBL/GenBank/DDBJ databases">
        <title>Isolation and Genomics of Futiania mangrovii gen. nov., sp. nov., a Rare and Metabolically-versatile member in the Class Alphaproteobacteria.</title>
        <authorList>
            <person name="Liu L."/>
            <person name="Huang W.-C."/>
            <person name="Pan J."/>
            <person name="Li J."/>
            <person name="Huang Y."/>
            <person name="Du H."/>
            <person name="Liu Y."/>
            <person name="Li M."/>
        </authorList>
    </citation>
    <scope>NUCLEOTIDE SEQUENCE</scope>
    <source>
        <strain evidence="3">FT118</strain>
    </source>
</reference>
<gene>
    <name evidence="3" type="ORF">NJQ99_01700</name>
</gene>
<dbReference type="RefSeq" id="WP_269331072.1">
    <property type="nucleotide sequence ID" value="NZ_JAMZFT010000001.1"/>
</dbReference>
<feature type="domain" description="PepSY" evidence="2">
    <location>
        <begin position="7"/>
        <end position="87"/>
    </location>
</feature>
<dbReference type="EMBL" id="JAMZFT010000001">
    <property type="protein sequence ID" value="MCP1335117.1"/>
    <property type="molecule type" value="Genomic_DNA"/>
</dbReference>
<sequence>MKTTLVIATLVAAAAGTGAAFASDKCDVPMSEWQPREALQKKLEEQGWQVRKIKTDDGCYEAYAIDDKGQRVEAYFNPKTFEMVKSKKDD</sequence>
<dbReference type="AlphaFoldDB" id="A0A9J6P8X6"/>
<name>A0A9J6P8X6_9PROT</name>
<proteinExistence type="predicted"/>
<evidence type="ECO:0000259" key="2">
    <source>
        <dbReference type="Pfam" id="PF13670"/>
    </source>
</evidence>
<protein>
    <submittedName>
        <fullName evidence="3">PepSY domain-containing protein</fullName>
    </submittedName>
</protein>
<dbReference type="Pfam" id="PF13670">
    <property type="entry name" value="PepSY_2"/>
    <property type="match status" value="1"/>
</dbReference>
<comment type="caution">
    <text evidence="3">The sequence shown here is derived from an EMBL/GenBank/DDBJ whole genome shotgun (WGS) entry which is preliminary data.</text>
</comment>
<organism evidence="3 4">
    <name type="scientific">Futiania mangrovi</name>
    <dbReference type="NCBI Taxonomy" id="2959716"/>
    <lineage>
        <taxon>Bacteria</taxon>
        <taxon>Pseudomonadati</taxon>
        <taxon>Pseudomonadota</taxon>
        <taxon>Alphaproteobacteria</taxon>
        <taxon>Futianiales</taxon>
        <taxon>Futianiaceae</taxon>
        <taxon>Futiania</taxon>
    </lineage>
</organism>
<dbReference type="Proteomes" id="UP001055804">
    <property type="component" value="Unassembled WGS sequence"/>
</dbReference>
<evidence type="ECO:0000313" key="4">
    <source>
        <dbReference type="Proteomes" id="UP001055804"/>
    </source>
</evidence>
<evidence type="ECO:0000313" key="3">
    <source>
        <dbReference type="EMBL" id="MCP1335117.1"/>
    </source>
</evidence>
<evidence type="ECO:0000256" key="1">
    <source>
        <dbReference type="SAM" id="SignalP"/>
    </source>
</evidence>
<keyword evidence="4" id="KW-1185">Reference proteome</keyword>
<accession>A0A9J6P8X6</accession>
<dbReference type="InterPro" id="IPR025711">
    <property type="entry name" value="PepSY"/>
</dbReference>
<feature type="signal peptide" evidence="1">
    <location>
        <begin position="1"/>
        <end position="22"/>
    </location>
</feature>
<feature type="chain" id="PRO_5039915596" evidence="1">
    <location>
        <begin position="23"/>
        <end position="90"/>
    </location>
</feature>
<keyword evidence="1" id="KW-0732">Signal</keyword>